<dbReference type="AlphaFoldDB" id="A0A1A6A292"/>
<dbReference type="EMBL" id="KI894032">
    <property type="protein sequence ID" value="OBR84178.1"/>
    <property type="molecule type" value="Genomic_DNA"/>
</dbReference>
<sequence>MQYYNNPMMGGGGGMMDPRMQQQMQMQQQQQQQQQHMQGMNGMNGMNPMGMGMGMGMPGMPGGYGQAWRQLGYDYTLPTLGYKPEAGWGAWDLASAQYAGQRLERSFFDNIVRLLREYQYLKHKFKHETQQGREGLHEPESPSSPNFLNKQISTLTNFFANRHLSEESARESHYRVYHKMDGADAGNKTLGGAAAYQSYLIWDRDHYTAFHQMPTQENRERLVGLAVAELFNIWDRVQPRSSRANIEDAAQYAAATAKHLYDRHYDLPSAHNHSHRRGGSRFSGYGADNESDSDDERRNRRRSFYGAEQQYGMGGMQNPMMQGGPMQGGMMNQNPMMGSQGMGLGMPGMGMAQPGMGALGMPGAMAGGGGMMNNPMMNQMGMGGMGGMGGMNGMHGMNGMNGMNGGMMQPGMMGGMGGMGNMGMMAGGPLGGIPGNHGQMGEAQAGPGMHPYTYGGQSGVAYGNQPIDQMAEVFLDEFSDLSQAQAEGGGAGTNGDQDISDEMQNVTLGQGRRRRKKSVAFKKDDELVEVIPKR</sequence>
<organism evidence="2">
    <name type="scientific">Kwoniella dejecticola CBS 10117</name>
    <dbReference type="NCBI Taxonomy" id="1296121"/>
    <lineage>
        <taxon>Eukaryota</taxon>
        <taxon>Fungi</taxon>
        <taxon>Dikarya</taxon>
        <taxon>Basidiomycota</taxon>
        <taxon>Agaricomycotina</taxon>
        <taxon>Tremellomycetes</taxon>
        <taxon>Tremellales</taxon>
        <taxon>Cryptococcaceae</taxon>
        <taxon>Kwoniella</taxon>
    </lineage>
</organism>
<dbReference type="VEuPathDB" id="FungiDB:I303_05035"/>
<evidence type="ECO:0000313" key="2">
    <source>
        <dbReference type="EMBL" id="OBR84178.1"/>
    </source>
</evidence>
<evidence type="ECO:0000256" key="1">
    <source>
        <dbReference type="SAM" id="MobiDB-lite"/>
    </source>
</evidence>
<protein>
    <submittedName>
        <fullName evidence="2">Uncharacterized protein</fullName>
    </submittedName>
</protein>
<feature type="region of interest" description="Disordered" evidence="1">
    <location>
        <begin position="267"/>
        <end position="300"/>
    </location>
</feature>
<name>A0A1A6A292_9TREE</name>
<gene>
    <name evidence="2" type="ORF">I303_05035</name>
</gene>
<accession>A0A1A6A292</accession>
<reference evidence="2" key="1">
    <citation type="submission" date="2013-07" db="EMBL/GenBank/DDBJ databases">
        <title>The Genome Sequence of Cryptococcus dejecticola CBS10117.</title>
        <authorList>
            <consortium name="The Broad Institute Genome Sequencing Platform"/>
            <person name="Cuomo C."/>
            <person name="Litvintseva A."/>
            <person name="Chen Y."/>
            <person name="Heitman J."/>
            <person name="Sun S."/>
            <person name="Springer D."/>
            <person name="Dromer F."/>
            <person name="Young S.K."/>
            <person name="Zeng Q."/>
            <person name="Gargeya S."/>
            <person name="Fitzgerald M."/>
            <person name="Abouelleil A."/>
            <person name="Alvarado L."/>
            <person name="Berlin A.M."/>
            <person name="Chapman S.B."/>
            <person name="Dewar J."/>
            <person name="Goldberg J."/>
            <person name="Griggs A."/>
            <person name="Gujja S."/>
            <person name="Hansen M."/>
            <person name="Howarth C."/>
            <person name="Imamovic A."/>
            <person name="Larimer J."/>
            <person name="McCowan C."/>
            <person name="Murphy C."/>
            <person name="Pearson M."/>
            <person name="Priest M."/>
            <person name="Roberts A."/>
            <person name="Saif S."/>
            <person name="Shea T."/>
            <person name="Sykes S."/>
            <person name="Wortman J."/>
            <person name="Nusbaum C."/>
            <person name="Birren B."/>
        </authorList>
    </citation>
    <scope>NUCLEOTIDE SEQUENCE [LARGE SCALE GENOMIC DNA]</scope>
    <source>
        <strain evidence="2">CBS 10117</strain>
    </source>
</reference>
<proteinExistence type="predicted"/>
<dbReference type="STRING" id="1296121.A0A1A6A292"/>
<dbReference type="OrthoDB" id="2802356at2759"/>